<keyword evidence="2" id="KW-0812">Transmembrane</keyword>
<dbReference type="Proteomes" id="UP000242457">
    <property type="component" value="Unassembled WGS sequence"/>
</dbReference>
<evidence type="ECO:0000256" key="1">
    <source>
        <dbReference type="SAM" id="MobiDB-lite"/>
    </source>
</evidence>
<evidence type="ECO:0000313" key="3">
    <source>
        <dbReference type="EMBL" id="PBC33706.1"/>
    </source>
</evidence>
<name>A0A2A3ER62_APICC</name>
<keyword evidence="2" id="KW-1133">Transmembrane helix</keyword>
<proteinExistence type="predicted"/>
<dbReference type="EMBL" id="KZ288198">
    <property type="protein sequence ID" value="PBC33706.1"/>
    <property type="molecule type" value="Genomic_DNA"/>
</dbReference>
<accession>A0A2A3ER62</accession>
<dbReference type="STRING" id="94128.A0A2A3ER62"/>
<dbReference type="AlphaFoldDB" id="A0A2A3ER62"/>
<sequence>MKSVKLFIGRVTLTLVFIYIAMVVSAPDANEDIDLYLRDVIYIVDWIFNNNNNNNNKIPEERRRTGRYVAGGAVLAIMLLAMHQALLRDASTIAGVCIPAIIMISYIIWILYSAHRDRRKALRFATALQLTEVISVPPRSSEEICRNGTSKDETRKSNGSKSAYNRKTKARVKTNIKTEIDFYILFSGTAILFEGLNVIKVLLRKIAKLFE</sequence>
<reference evidence="3 4" key="1">
    <citation type="submission" date="2014-07" db="EMBL/GenBank/DDBJ databases">
        <title>Genomic and transcriptomic analysis on Apis cerana provide comprehensive insights into honey bee biology.</title>
        <authorList>
            <person name="Diao Q."/>
            <person name="Sun L."/>
            <person name="Zheng H."/>
            <person name="Zheng H."/>
            <person name="Xu S."/>
            <person name="Wang S."/>
            <person name="Zeng Z."/>
            <person name="Hu F."/>
            <person name="Su S."/>
            <person name="Wu J."/>
        </authorList>
    </citation>
    <scope>NUCLEOTIDE SEQUENCE [LARGE SCALE GENOMIC DNA]</scope>
    <source>
        <tissue evidence="3">Pupae without intestine</tissue>
    </source>
</reference>
<protein>
    <submittedName>
        <fullName evidence="3">Uncharacterized protein</fullName>
    </submittedName>
</protein>
<feature type="transmembrane region" description="Helical" evidence="2">
    <location>
        <begin position="6"/>
        <end position="26"/>
    </location>
</feature>
<feature type="region of interest" description="Disordered" evidence="1">
    <location>
        <begin position="142"/>
        <end position="166"/>
    </location>
</feature>
<keyword evidence="2" id="KW-0472">Membrane</keyword>
<gene>
    <name evidence="3" type="ORF">APICC_06802</name>
</gene>
<feature type="transmembrane region" description="Helical" evidence="2">
    <location>
        <begin position="182"/>
        <end position="203"/>
    </location>
</feature>
<feature type="compositionally biased region" description="Basic and acidic residues" evidence="1">
    <location>
        <begin position="142"/>
        <end position="156"/>
    </location>
</feature>
<organism evidence="3 4">
    <name type="scientific">Apis cerana cerana</name>
    <name type="common">Oriental honeybee</name>
    <dbReference type="NCBI Taxonomy" id="94128"/>
    <lineage>
        <taxon>Eukaryota</taxon>
        <taxon>Metazoa</taxon>
        <taxon>Ecdysozoa</taxon>
        <taxon>Arthropoda</taxon>
        <taxon>Hexapoda</taxon>
        <taxon>Insecta</taxon>
        <taxon>Pterygota</taxon>
        <taxon>Neoptera</taxon>
        <taxon>Endopterygota</taxon>
        <taxon>Hymenoptera</taxon>
        <taxon>Apocrita</taxon>
        <taxon>Aculeata</taxon>
        <taxon>Apoidea</taxon>
        <taxon>Anthophila</taxon>
        <taxon>Apidae</taxon>
        <taxon>Apis</taxon>
    </lineage>
</organism>
<evidence type="ECO:0000313" key="4">
    <source>
        <dbReference type="Proteomes" id="UP000242457"/>
    </source>
</evidence>
<keyword evidence="4" id="KW-1185">Reference proteome</keyword>
<feature type="transmembrane region" description="Helical" evidence="2">
    <location>
        <begin position="68"/>
        <end position="87"/>
    </location>
</feature>
<feature type="transmembrane region" description="Helical" evidence="2">
    <location>
        <begin position="93"/>
        <end position="114"/>
    </location>
</feature>
<evidence type="ECO:0000256" key="2">
    <source>
        <dbReference type="SAM" id="Phobius"/>
    </source>
</evidence>
<dbReference type="OrthoDB" id="6737830at2759"/>